<accession>A0A1A9F335</accession>
<evidence type="ECO:0000313" key="3">
    <source>
        <dbReference type="Proteomes" id="UP000078070"/>
    </source>
</evidence>
<dbReference type="EMBL" id="CP015839">
    <property type="protein sequence ID" value="ANG64298.1"/>
    <property type="molecule type" value="Genomic_DNA"/>
</dbReference>
<reference evidence="3" key="1">
    <citation type="submission" date="2016-05" db="EMBL/GenBank/DDBJ databases">
        <authorList>
            <person name="Baek K."/>
            <person name="Yang S.-J."/>
        </authorList>
    </citation>
    <scope>NUCLEOTIDE SEQUENCE [LARGE SCALE GENOMIC DNA]</scope>
    <source>
        <strain evidence="3">ST58-10</strain>
    </source>
</reference>
<reference evidence="2 3" key="2">
    <citation type="journal article" date="2018" name="Int. J. Syst. Evol. Microbiol.">
        <title>Marinobacterium aestuarii sp. nov., a benzene-degrading marine bacterium isolated from estuary sediment.</title>
        <authorList>
            <person name="Bae S.S."/>
            <person name="Jung J."/>
            <person name="Chung D."/>
            <person name="Baek K."/>
        </authorList>
    </citation>
    <scope>NUCLEOTIDE SEQUENCE [LARGE SCALE GENOMIC DNA]</scope>
    <source>
        <strain evidence="2 3">ST58-10</strain>
    </source>
</reference>
<protein>
    <recommendedName>
        <fullName evidence="1">DUF2089 domain-containing protein</fullName>
    </recommendedName>
</protein>
<dbReference type="RefSeq" id="WP_067385786.1">
    <property type="nucleotide sequence ID" value="NZ_CP015839.1"/>
</dbReference>
<dbReference type="Pfam" id="PF09862">
    <property type="entry name" value="DUF2089"/>
    <property type="match status" value="1"/>
</dbReference>
<dbReference type="KEGG" id="mars:A8C75_18680"/>
<organism evidence="2 3">
    <name type="scientific">Marinobacterium aestuarii</name>
    <dbReference type="NCBI Taxonomy" id="1821621"/>
    <lineage>
        <taxon>Bacteria</taxon>
        <taxon>Pseudomonadati</taxon>
        <taxon>Pseudomonadota</taxon>
        <taxon>Gammaproteobacteria</taxon>
        <taxon>Oceanospirillales</taxon>
        <taxon>Oceanospirillaceae</taxon>
        <taxon>Marinobacterium</taxon>
    </lineage>
</organism>
<evidence type="ECO:0000313" key="2">
    <source>
        <dbReference type="EMBL" id="ANG64298.1"/>
    </source>
</evidence>
<sequence length="130" mass="14480">MKAEATRVLNPAHCLCCGGALSITRLSCAGCGLGYEGEFHRPRLARMEPEQRRFAEQFILAGGNLRKMEERLGLSYPTVRSRLDKLMDSLQLELQRDDSRRREILTAIEQGDLSADQGMRLLDALEGSAA</sequence>
<dbReference type="Proteomes" id="UP000078070">
    <property type="component" value="Chromosome"/>
</dbReference>
<gene>
    <name evidence="2" type="ORF">A8C75_18680</name>
</gene>
<feature type="domain" description="DUF2089" evidence="1">
    <location>
        <begin position="48"/>
        <end position="93"/>
    </location>
</feature>
<dbReference type="OrthoDB" id="9797643at2"/>
<proteinExistence type="predicted"/>
<keyword evidence="3" id="KW-1185">Reference proteome</keyword>
<evidence type="ECO:0000259" key="1">
    <source>
        <dbReference type="Pfam" id="PF09862"/>
    </source>
</evidence>
<dbReference type="AlphaFoldDB" id="A0A1A9F335"/>
<dbReference type="STRING" id="1821621.A8C75_18680"/>
<name>A0A1A9F335_9GAMM</name>
<dbReference type="InterPro" id="IPR018658">
    <property type="entry name" value="DUF2089"/>
</dbReference>